<feature type="transmembrane region" description="Helical" evidence="13">
    <location>
        <begin position="1242"/>
        <end position="1262"/>
    </location>
</feature>
<proteinExistence type="predicted"/>
<evidence type="ECO:0000256" key="9">
    <source>
        <dbReference type="PIRSR" id="PIRSR605150-1"/>
    </source>
</evidence>
<feature type="binding site" evidence="10">
    <location>
        <position position="199"/>
    </location>
    <ligand>
        <name>UDP-alpha-D-glucose</name>
        <dbReference type="ChEBI" id="CHEBI:58885"/>
    </ligand>
</feature>
<dbReference type="Gene3D" id="3.90.550.10">
    <property type="entry name" value="Spore Coat Polysaccharide Biosynthesis Protein SpsA, Chain A"/>
    <property type="match status" value="2"/>
</dbReference>
<dbReference type="GO" id="GO:0030244">
    <property type="term" value="P:cellulose biosynthetic process"/>
    <property type="evidence" value="ECO:0007669"/>
    <property type="project" value="InterPro"/>
</dbReference>
<feature type="binding site" evidence="10">
    <location>
        <position position="375"/>
    </location>
    <ligand>
        <name>UDP-alpha-D-glucose</name>
        <dbReference type="ChEBI" id="CHEBI:58885"/>
    </ligand>
</feature>
<evidence type="ECO:0000256" key="3">
    <source>
        <dbReference type="ARBA" id="ARBA00022679"/>
    </source>
</evidence>
<evidence type="ECO:0000256" key="13">
    <source>
        <dbReference type="SAM" id="Phobius"/>
    </source>
</evidence>
<evidence type="ECO:0000256" key="8">
    <source>
        <dbReference type="ARBA" id="ARBA00023316"/>
    </source>
</evidence>
<feature type="active site" evidence="9">
    <location>
        <position position="199"/>
    </location>
</feature>
<feature type="transmembrane region" description="Helical" evidence="13">
    <location>
        <begin position="670"/>
        <end position="693"/>
    </location>
</feature>
<evidence type="ECO:0000256" key="11">
    <source>
        <dbReference type="PIRSR" id="PIRSR605150-3"/>
    </source>
</evidence>
<evidence type="ECO:0000256" key="5">
    <source>
        <dbReference type="ARBA" id="ARBA00022989"/>
    </source>
</evidence>
<feature type="region of interest" description="Disordered" evidence="12">
    <location>
        <begin position="1"/>
        <end position="36"/>
    </location>
</feature>
<evidence type="ECO:0000256" key="6">
    <source>
        <dbReference type="ARBA" id="ARBA00023034"/>
    </source>
</evidence>
<evidence type="ECO:0000256" key="12">
    <source>
        <dbReference type="SAM" id="MobiDB-lite"/>
    </source>
</evidence>
<dbReference type="GO" id="GO:0071555">
    <property type="term" value="P:cell wall organization"/>
    <property type="evidence" value="ECO:0007669"/>
    <property type="project" value="UniProtKB-KW"/>
</dbReference>
<sequence length="1391" mass="156661">MASPPPADGANGGLTDPLLVSANGHGASPRNAAHGAKGKYWVASDKAERRAAKEAGGEDGRALLFRKYKVKGSLLHPYRLLIIIRLIAVLVFFAWRIRHNKSDIMWFWTMSIVGDVWFGFSWLLNQLPKFNPVKTIPDLAALKRYFDFSEGTSRLPGIDVFVTTADPIDEPILYTMNCVLSILAVDYPVDRLACYLSDDSGALILYEALVEVGKFAPLWVPFCRKYSIEPRAPESYFEHVAPPQAGRVTQEFLNDYRKVQMEYDEFKVRLDNLPDAIRKRSDVYNSMRAADGDQKATWMANGAQWPGTWIDPTENHRKGHHAPIAKVVLNHPSSGQHHGSQPITESNPSIGTTDERLPMLVYVSREKNPSCDHNKKAGALNAQLRASALLSNAQLVINFDCDHYINNSQALSSAVCFMLDQRDGDNTAFVQFPQRFDNVDPTDRYGNHNRVFFDGTMLALNGLQGPSYLGTGCMFRRLALYGIDPPHCRAENIAAEAIRLGNSTIFLDSVSKALKNDRSITPPPIDDTFLAELERVVTCSYDKGTDWGKGVGYIYDIATEDIVTGFRIHGQGWRSMYCTMEHDAFCGVAPINLTERLHQIVRWSGGSLEMFFSHNNPFIGGHRIQPLQRVSYLNMTVYPVTSVFILIYALSPVMWLIPDEVYIQRPFTRYVVYLLVIIVMIHMIGWLEIKWAGVTWLDYWRNEQFFMIGSTSAYPMAVLHMAVNLLTKKGIHFRVTSKQTAADDNDKFADLYDFRWVPMLIPTMAVLICNVGAIGVALGKTVVYIGTWTAAKKMHAALGLLFNIWIMFLLYPFALAIMGRWAKRPIILVVLLPVVFALVALLYTIWILAPYNPTQLCNIYMVVLDHPSHGQHHGSQPITESNLNIGTTDERLPMLVYVSREKNPSYDHNKKAGALNAQLRASALLSNAQLVINFDCDHYINNSQALSSAVCFMLDQRDGDNTAFVQFPQRFDNVDPTDRYGNHNRVFFDGTMLALNGLQGPSYLGTGCMFRRLALYGIDPPHCRAENIAAEAIRLGNSTIFLDSVSKALKNDRSITPPPIDDTFLAELERVVTCSYDKGTDWGKGVGYIYDIATEDIVTGFRIHGQGWRSMYCTMEHDAFCGVAPINLTERLHQIVRWSGGSLEMFFSHNNPFIGGRRIQPLQRVSYLNMTVYPVTSVFILIYALSPVMWLIPDEVYIQRPFTRYVVYLLIIVVMIHVIGWLEMKWAGVTWLDYWRNEQFFMIGSTSAYPMAVLHMAVNLLTKKGIHFRVTSKQTAADDNDKFADLYDFRWVPMLIPTMAVMICNVGAIGVALGKIVVNIETWTAAKKMHAALGLLFNIWIMFLLYPFALAIMGRWAKRPIILVILLPVVFVLVALLYVGLHVLLAGVIPL</sequence>
<feature type="active site" evidence="9">
    <location>
        <position position="561"/>
    </location>
</feature>
<dbReference type="PANTHER" id="PTHR13301">
    <property type="entry name" value="X-BOX TRANSCRIPTION FACTOR-RELATED"/>
    <property type="match status" value="1"/>
</dbReference>
<evidence type="ECO:0000256" key="2">
    <source>
        <dbReference type="ARBA" id="ARBA00022676"/>
    </source>
</evidence>
<feature type="binding site" evidence="10">
    <location>
        <position position="170"/>
    </location>
    <ligand>
        <name>UDP-alpha-D-glucose</name>
        <dbReference type="ChEBI" id="CHEBI:58885"/>
    </ligand>
</feature>
<feature type="transmembrane region" description="Helical" evidence="13">
    <location>
        <begin position="1205"/>
        <end position="1222"/>
    </location>
</feature>
<keyword evidence="4 13" id="KW-0812">Transmembrane</keyword>
<comment type="caution">
    <text evidence="14">The sequence shown here is derived from an EMBL/GenBank/DDBJ whole genome shotgun (WGS) entry which is preliminary data.</text>
</comment>
<feature type="compositionally biased region" description="Polar residues" evidence="12">
    <location>
        <begin position="331"/>
        <end position="352"/>
    </location>
</feature>
<feature type="binding site" evidence="11">
    <location>
        <position position="400"/>
    </location>
    <ligand>
        <name>Mn(2+)</name>
        <dbReference type="ChEBI" id="CHEBI:29035"/>
    </ligand>
</feature>
<keyword evidence="8" id="KW-0961">Cell wall biogenesis/degradation</keyword>
<evidence type="ECO:0000313" key="15">
    <source>
        <dbReference type="Proteomes" id="UP000604825"/>
    </source>
</evidence>
<feature type="transmembrane region" description="Helical" evidence="13">
    <location>
        <begin position="705"/>
        <end position="726"/>
    </location>
</feature>
<gene>
    <name evidence="14" type="ORF">NCGR_LOCUS15944</name>
</gene>
<keyword evidence="15" id="KW-1185">Reference proteome</keyword>
<reference evidence="14" key="1">
    <citation type="submission" date="2020-10" db="EMBL/GenBank/DDBJ databases">
        <authorList>
            <person name="Han B."/>
            <person name="Lu T."/>
            <person name="Zhao Q."/>
            <person name="Huang X."/>
            <person name="Zhao Y."/>
        </authorList>
    </citation>
    <scope>NUCLEOTIDE SEQUENCE</scope>
</reference>
<evidence type="ECO:0000256" key="7">
    <source>
        <dbReference type="ARBA" id="ARBA00023136"/>
    </source>
</evidence>
<dbReference type="GO" id="GO:0071669">
    <property type="term" value="P:plant-type cell wall organization or biogenesis"/>
    <property type="evidence" value="ECO:0007669"/>
    <property type="project" value="UniProtKB-ARBA"/>
</dbReference>
<feature type="transmembrane region" description="Helical" evidence="13">
    <location>
        <begin position="1291"/>
        <end position="1317"/>
    </location>
</feature>
<feature type="transmembrane region" description="Helical" evidence="13">
    <location>
        <begin position="756"/>
        <end position="778"/>
    </location>
</feature>
<feature type="transmembrane region" description="Helical" evidence="13">
    <location>
        <begin position="1361"/>
        <end position="1389"/>
    </location>
</feature>
<feature type="transmembrane region" description="Helical" evidence="13">
    <location>
        <begin position="104"/>
        <end position="124"/>
    </location>
</feature>
<keyword evidence="7 13" id="KW-0472">Membrane</keyword>
<feature type="transmembrane region" description="Helical" evidence="13">
    <location>
        <begin position="78"/>
        <end position="97"/>
    </location>
</feature>
<organism evidence="14 15">
    <name type="scientific">Miscanthus lutarioriparius</name>
    <dbReference type="NCBI Taxonomy" id="422564"/>
    <lineage>
        <taxon>Eukaryota</taxon>
        <taxon>Viridiplantae</taxon>
        <taxon>Streptophyta</taxon>
        <taxon>Embryophyta</taxon>
        <taxon>Tracheophyta</taxon>
        <taxon>Spermatophyta</taxon>
        <taxon>Magnoliopsida</taxon>
        <taxon>Liliopsida</taxon>
        <taxon>Poales</taxon>
        <taxon>Poaceae</taxon>
        <taxon>PACMAD clade</taxon>
        <taxon>Panicoideae</taxon>
        <taxon>Andropogonodae</taxon>
        <taxon>Andropogoneae</taxon>
        <taxon>Saccharinae</taxon>
        <taxon>Miscanthus</taxon>
    </lineage>
</organism>
<dbReference type="InterPro" id="IPR029044">
    <property type="entry name" value="Nucleotide-diphossugar_trans"/>
</dbReference>
<feature type="transmembrane region" description="Helical" evidence="13">
    <location>
        <begin position="1329"/>
        <end position="1349"/>
    </location>
</feature>
<dbReference type="EMBL" id="CAJGYO010000004">
    <property type="protein sequence ID" value="CAD6223538.1"/>
    <property type="molecule type" value="Genomic_DNA"/>
</dbReference>
<evidence type="ECO:0000313" key="14">
    <source>
        <dbReference type="EMBL" id="CAD6223538.1"/>
    </source>
</evidence>
<keyword evidence="6" id="KW-0333">Golgi apparatus</keyword>
<feature type="transmembrane region" description="Helical" evidence="13">
    <location>
        <begin position="798"/>
        <end position="819"/>
    </location>
</feature>
<evidence type="ECO:0000256" key="10">
    <source>
        <dbReference type="PIRSR" id="PIRSR605150-2"/>
    </source>
</evidence>
<dbReference type="GO" id="GO:0016760">
    <property type="term" value="F:cellulose synthase (UDP-forming) activity"/>
    <property type="evidence" value="ECO:0007669"/>
    <property type="project" value="InterPro"/>
</dbReference>
<dbReference type="GO" id="GO:0000139">
    <property type="term" value="C:Golgi membrane"/>
    <property type="evidence" value="ECO:0007669"/>
    <property type="project" value="UniProtKB-SubCell"/>
</dbReference>
<name>A0A811NLF1_9POAL</name>
<dbReference type="Proteomes" id="UP000604825">
    <property type="component" value="Unassembled WGS sequence"/>
</dbReference>
<dbReference type="OrthoDB" id="72851at2759"/>
<feature type="binding site" evidence="11">
    <location>
        <position position="376"/>
    </location>
    <ligand>
        <name>Mn(2+)</name>
        <dbReference type="ChEBI" id="CHEBI:29035"/>
    </ligand>
</feature>
<dbReference type="Pfam" id="PF03552">
    <property type="entry name" value="Cellulose_synt"/>
    <property type="match status" value="4"/>
</dbReference>
<comment type="subcellular location">
    <subcellularLocation>
        <location evidence="1">Golgi apparatus membrane</location>
        <topology evidence="1">Multi-pass membrane protein</topology>
    </subcellularLocation>
</comment>
<protein>
    <submittedName>
        <fullName evidence="14">Uncharacterized protein</fullName>
    </submittedName>
</protein>
<dbReference type="SUPFAM" id="SSF53448">
    <property type="entry name" value="Nucleotide-diphospho-sugar transferases"/>
    <property type="match status" value="2"/>
</dbReference>
<keyword evidence="3" id="KW-0808">Transferase</keyword>
<dbReference type="FunFam" id="3.90.550.10:FF:000027">
    <property type="entry name" value="Cellulose synthase-like protein D4"/>
    <property type="match status" value="1"/>
</dbReference>
<dbReference type="InterPro" id="IPR005150">
    <property type="entry name" value="Cellulose_synth"/>
</dbReference>
<feature type="transmembrane region" description="Helical" evidence="13">
    <location>
        <begin position="826"/>
        <end position="849"/>
    </location>
</feature>
<keyword evidence="2" id="KW-0328">Glycosyltransferase</keyword>
<feature type="region of interest" description="Disordered" evidence="12">
    <location>
        <begin position="330"/>
        <end position="353"/>
    </location>
</feature>
<feature type="transmembrane region" description="Helical" evidence="13">
    <location>
        <begin position="637"/>
        <end position="658"/>
    </location>
</feature>
<accession>A0A811NLF1</accession>
<keyword evidence="5 13" id="KW-1133">Transmembrane helix</keyword>
<evidence type="ECO:0000256" key="4">
    <source>
        <dbReference type="ARBA" id="ARBA00022692"/>
    </source>
</evidence>
<evidence type="ECO:0000256" key="1">
    <source>
        <dbReference type="ARBA" id="ARBA00004653"/>
    </source>
</evidence>
<feature type="transmembrane region" description="Helical" evidence="13">
    <location>
        <begin position="1172"/>
        <end position="1193"/>
    </location>
</feature>